<dbReference type="Gene3D" id="1.10.238.20">
    <property type="entry name" value="Pheromone/general odorant binding protein domain"/>
    <property type="match status" value="1"/>
</dbReference>
<reference evidence="7" key="1">
    <citation type="submission" date="2022-07" db="EMBL/GenBank/DDBJ databases">
        <authorList>
            <person name="Trinca V."/>
            <person name="Uliana J.V.C."/>
            <person name="Torres T.T."/>
            <person name="Ward R.J."/>
            <person name="Monesi N."/>
        </authorList>
    </citation>
    <scope>NUCLEOTIDE SEQUENCE</scope>
    <source>
        <strain evidence="7">HSMRA1968</strain>
        <tissue evidence="7">Whole embryos</tissue>
    </source>
</reference>
<accession>A0A9Q0RYZ7</accession>
<dbReference type="InterPro" id="IPR036728">
    <property type="entry name" value="PBP_GOBP_sf"/>
</dbReference>
<feature type="chain" id="PRO_5040200794" evidence="6">
    <location>
        <begin position="17"/>
        <end position="139"/>
    </location>
</feature>
<dbReference type="Proteomes" id="UP001151699">
    <property type="component" value="Chromosome X"/>
</dbReference>
<dbReference type="InterPro" id="IPR006170">
    <property type="entry name" value="PBP/GOBP"/>
</dbReference>
<evidence type="ECO:0000256" key="6">
    <source>
        <dbReference type="SAM" id="SignalP"/>
    </source>
</evidence>
<evidence type="ECO:0000256" key="2">
    <source>
        <dbReference type="ARBA" id="ARBA00008098"/>
    </source>
</evidence>
<keyword evidence="8" id="KW-1185">Reference proteome</keyword>
<keyword evidence="5" id="KW-1015">Disulfide bond</keyword>
<comment type="subcellular location">
    <subcellularLocation>
        <location evidence="1">Secreted</location>
    </subcellularLocation>
</comment>
<dbReference type="GO" id="GO:0005615">
    <property type="term" value="C:extracellular space"/>
    <property type="evidence" value="ECO:0007669"/>
    <property type="project" value="TreeGrafter"/>
</dbReference>
<dbReference type="OrthoDB" id="5978988at2759"/>
<dbReference type="Pfam" id="PF01395">
    <property type="entry name" value="PBP_GOBP"/>
    <property type="match status" value="1"/>
</dbReference>
<evidence type="ECO:0000256" key="1">
    <source>
        <dbReference type="ARBA" id="ARBA00004613"/>
    </source>
</evidence>
<organism evidence="7 8">
    <name type="scientific">Pseudolycoriella hygida</name>
    <dbReference type="NCBI Taxonomy" id="35572"/>
    <lineage>
        <taxon>Eukaryota</taxon>
        <taxon>Metazoa</taxon>
        <taxon>Ecdysozoa</taxon>
        <taxon>Arthropoda</taxon>
        <taxon>Hexapoda</taxon>
        <taxon>Insecta</taxon>
        <taxon>Pterygota</taxon>
        <taxon>Neoptera</taxon>
        <taxon>Endopterygota</taxon>
        <taxon>Diptera</taxon>
        <taxon>Nematocera</taxon>
        <taxon>Sciaroidea</taxon>
        <taxon>Sciaridae</taxon>
        <taxon>Pseudolycoriella</taxon>
    </lineage>
</organism>
<dbReference type="GO" id="GO:0007608">
    <property type="term" value="P:sensory perception of smell"/>
    <property type="evidence" value="ECO:0007669"/>
    <property type="project" value="TreeGrafter"/>
</dbReference>
<dbReference type="CDD" id="cd23992">
    <property type="entry name" value="PBP_GOBP"/>
    <property type="match status" value="1"/>
</dbReference>
<dbReference type="SUPFAM" id="SSF47565">
    <property type="entry name" value="Insect pheromone/odorant-binding proteins"/>
    <property type="match status" value="1"/>
</dbReference>
<sequence>MKYFAAVLLLATVVCAEWTTKSLPDLLAARTACVTKHNVPDDALEKYKAWTFPEDDLTRAYVTCIFKEFGLFCDHEGFHVDRLVLQFKTAHGLDVQPKVEDCATKRAEDTTNELWVFRAFKCFTAEHLPLVRAQLTKAN</sequence>
<dbReference type="PANTHER" id="PTHR11857">
    <property type="entry name" value="ODORANT BINDING PROTEIN-RELATED"/>
    <property type="match status" value="1"/>
</dbReference>
<protein>
    <submittedName>
        <fullName evidence="7">General odorant-binding protein 99a</fullName>
    </submittedName>
</protein>
<dbReference type="SMART" id="SM00708">
    <property type="entry name" value="PhBP"/>
    <property type="match status" value="1"/>
</dbReference>
<evidence type="ECO:0000313" key="8">
    <source>
        <dbReference type="Proteomes" id="UP001151699"/>
    </source>
</evidence>
<feature type="signal peptide" evidence="6">
    <location>
        <begin position="1"/>
        <end position="16"/>
    </location>
</feature>
<comment type="similarity">
    <text evidence="2">Belongs to the PBP/GOBP family.</text>
</comment>
<proteinExistence type="inferred from homology"/>
<evidence type="ECO:0000256" key="3">
    <source>
        <dbReference type="ARBA" id="ARBA00022525"/>
    </source>
</evidence>
<dbReference type="GO" id="GO:0005549">
    <property type="term" value="F:odorant binding"/>
    <property type="evidence" value="ECO:0007669"/>
    <property type="project" value="InterPro"/>
</dbReference>
<dbReference type="EMBL" id="WJQU01000003">
    <property type="protein sequence ID" value="KAJ6637453.1"/>
    <property type="molecule type" value="Genomic_DNA"/>
</dbReference>
<name>A0A9Q0RYZ7_9DIPT</name>
<dbReference type="AlphaFoldDB" id="A0A9Q0RYZ7"/>
<gene>
    <name evidence="7" type="primary">Obp99a_0</name>
    <name evidence="7" type="ORF">Bhyg_10183</name>
</gene>
<keyword evidence="3" id="KW-0964">Secreted</keyword>
<evidence type="ECO:0000313" key="7">
    <source>
        <dbReference type="EMBL" id="KAJ6637453.1"/>
    </source>
</evidence>
<evidence type="ECO:0000256" key="4">
    <source>
        <dbReference type="ARBA" id="ARBA00022729"/>
    </source>
</evidence>
<keyword evidence="4 6" id="KW-0732">Signal</keyword>
<dbReference type="PANTHER" id="PTHR11857:SF46">
    <property type="entry name" value="GENERAL ODORANT-BINDING PROTEIN 99A-RELATED"/>
    <property type="match status" value="1"/>
</dbReference>
<evidence type="ECO:0000256" key="5">
    <source>
        <dbReference type="ARBA" id="ARBA00023157"/>
    </source>
</evidence>
<comment type="caution">
    <text evidence="7">The sequence shown here is derived from an EMBL/GenBank/DDBJ whole genome shotgun (WGS) entry which is preliminary data.</text>
</comment>